<dbReference type="VEuPathDB" id="FungiDB:Z520_06272"/>
<accession>A0A0D2JXA0</accession>
<dbReference type="Proteomes" id="UP000053411">
    <property type="component" value="Unassembled WGS sequence"/>
</dbReference>
<keyword evidence="1" id="KW-1133">Transmembrane helix</keyword>
<proteinExistence type="predicted"/>
<dbReference type="STRING" id="1442371.A0A0D2JXA0"/>
<protein>
    <submittedName>
        <fullName evidence="2">Uncharacterized protein</fullName>
    </submittedName>
</protein>
<dbReference type="EMBL" id="KN848072">
    <property type="protein sequence ID" value="KIX98192.1"/>
    <property type="molecule type" value="Genomic_DNA"/>
</dbReference>
<dbReference type="AlphaFoldDB" id="A0A0D2JXA0"/>
<evidence type="ECO:0000256" key="1">
    <source>
        <dbReference type="SAM" id="Phobius"/>
    </source>
</evidence>
<dbReference type="InterPro" id="IPR046536">
    <property type="entry name" value="DUF6601"/>
</dbReference>
<keyword evidence="3" id="KW-1185">Reference proteome</keyword>
<dbReference type="RefSeq" id="XP_016632315.1">
    <property type="nucleotide sequence ID" value="XM_016776773.1"/>
</dbReference>
<dbReference type="Pfam" id="PF20246">
    <property type="entry name" value="DUF6601"/>
    <property type="match status" value="1"/>
</dbReference>
<dbReference type="PANTHER" id="PTHR34414:SF1">
    <property type="entry name" value="SUBTILISIN-LIKE SERINE PROTEASE"/>
    <property type="match status" value="1"/>
</dbReference>
<name>A0A0D2JXA0_9EURO</name>
<organism evidence="2 3">
    <name type="scientific">Fonsecaea multimorphosa CBS 102226</name>
    <dbReference type="NCBI Taxonomy" id="1442371"/>
    <lineage>
        <taxon>Eukaryota</taxon>
        <taxon>Fungi</taxon>
        <taxon>Dikarya</taxon>
        <taxon>Ascomycota</taxon>
        <taxon>Pezizomycotina</taxon>
        <taxon>Eurotiomycetes</taxon>
        <taxon>Chaetothyriomycetidae</taxon>
        <taxon>Chaetothyriales</taxon>
        <taxon>Herpotrichiellaceae</taxon>
        <taxon>Fonsecaea</taxon>
    </lineage>
</organism>
<evidence type="ECO:0000313" key="3">
    <source>
        <dbReference type="Proteomes" id="UP000053411"/>
    </source>
</evidence>
<dbReference type="OrthoDB" id="5086500at2759"/>
<sequence length="318" mass="36645">MAPALTDQSTVMLRGHIDLPTLFHTRNNTEFQPSKNISLFISSEMDVSRLDEMIDRGLPLAGRLGNIRPLHRQRVLGRRIVITEQLDLHLLWKGDTMFIKPLPGWLLDEDFVKAHISHYRQAESAANGFLASYARLINYKSDFQLAKEAHLLPEGMEWKDWQALSERLIEIDHQMRAGKMPCSPRFEFGELRLSRINMIYRFHPTYHLRHMVRGYHYSNMTYQSFLRRNFAWLVVVFAYLTIILTAMQVGLGTSQLRNNRSFNNASYGFAVFAIVLPLVALGMGMLVSLFLTVYHVRVTREHLRARHAVSDSVKGGCA</sequence>
<feature type="transmembrane region" description="Helical" evidence="1">
    <location>
        <begin position="269"/>
        <end position="296"/>
    </location>
</feature>
<keyword evidence="1" id="KW-0472">Membrane</keyword>
<dbReference type="PANTHER" id="PTHR34414">
    <property type="entry name" value="HET DOMAIN-CONTAINING PROTEIN-RELATED"/>
    <property type="match status" value="1"/>
</dbReference>
<dbReference type="GeneID" id="27712018"/>
<evidence type="ECO:0000313" key="2">
    <source>
        <dbReference type="EMBL" id="KIX98192.1"/>
    </source>
</evidence>
<reference evidence="2 3" key="1">
    <citation type="submission" date="2015-01" db="EMBL/GenBank/DDBJ databases">
        <title>The Genome Sequence of Fonsecaea multimorphosa CBS 102226.</title>
        <authorList>
            <consortium name="The Broad Institute Genomics Platform"/>
            <person name="Cuomo C."/>
            <person name="de Hoog S."/>
            <person name="Gorbushina A."/>
            <person name="Stielow B."/>
            <person name="Teixiera M."/>
            <person name="Abouelleil A."/>
            <person name="Chapman S.B."/>
            <person name="Priest M."/>
            <person name="Young S.K."/>
            <person name="Wortman J."/>
            <person name="Nusbaum C."/>
            <person name="Birren B."/>
        </authorList>
    </citation>
    <scope>NUCLEOTIDE SEQUENCE [LARGE SCALE GENOMIC DNA]</scope>
    <source>
        <strain evidence="2 3">CBS 102226</strain>
    </source>
</reference>
<gene>
    <name evidence="2" type="ORF">Z520_06272</name>
</gene>
<keyword evidence="1" id="KW-0812">Transmembrane</keyword>
<feature type="transmembrane region" description="Helical" evidence="1">
    <location>
        <begin position="230"/>
        <end position="249"/>
    </location>
</feature>